<feature type="transmembrane region" description="Helical" evidence="1">
    <location>
        <begin position="205"/>
        <end position="225"/>
    </location>
</feature>
<name>A0A915ILF8_ROMCU</name>
<dbReference type="WBParaSite" id="nRc.2.0.1.t14709-RA">
    <property type="protein sequence ID" value="nRc.2.0.1.t14709-RA"/>
    <property type="gene ID" value="nRc.2.0.1.g14709"/>
</dbReference>
<evidence type="ECO:0000256" key="2">
    <source>
        <dbReference type="SAM" id="SignalP"/>
    </source>
</evidence>
<reference evidence="4" key="1">
    <citation type="submission" date="2022-11" db="UniProtKB">
        <authorList>
            <consortium name="WormBaseParasite"/>
        </authorList>
    </citation>
    <scope>IDENTIFICATION</scope>
</reference>
<keyword evidence="1" id="KW-0812">Transmembrane</keyword>
<keyword evidence="1" id="KW-0472">Membrane</keyword>
<keyword evidence="3" id="KW-1185">Reference proteome</keyword>
<evidence type="ECO:0000313" key="4">
    <source>
        <dbReference type="WBParaSite" id="nRc.2.0.1.t14709-RA"/>
    </source>
</evidence>
<protein>
    <submittedName>
        <fullName evidence="4">Uncharacterized protein</fullName>
    </submittedName>
</protein>
<dbReference type="AlphaFoldDB" id="A0A915ILF8"/>
<feature type="signal peptide" evidence="2">
    <location>
        <begin position="1"/>
        <end position="26"/>
    </location>
</feature>
<sequence length="267" mass="29273">MALSSRCPVLLLIRCILLPFIHGALASIGGNISQIFRVYNATFSPPSLLQLKEGSTENVNLILSFVYDDLGLDGGGVLTNFAGNGTLMTSKNLSLCYRPEDPAVAWVPKDSGGRQCVSSSLEKFTGEMLANNVSTGVKKPIYLMNTNFSIKGLFLGKTDVIVEVFCDDDVDAKFQINEPPIENANKWSIFKQKFHCAVVRKDLRLQHIFVGTLSLLLIIANVLMGAQLNLDIVFNVIKTPLAPAIGFVCQYLFMPLEPYSTGDIDVY</sequence>
<dbReference type="OMA" id="IYLMNTN"/>
<proteinExistence type="predicted"/>
<evidence type="ECO:0000256" key="1">
    <source>
        <dbReference type="SAM" id="Phobius"/>
    </source>
</evidence>
<evidence type="ECO:0000313" key="3">
    <source>
        <dbReference type="Proteomes" id="UP000887565"/>
    </source>
</evidence>
<dbReference type="Proteomes" id="UP000887565">
    <property type="component" value="Unplaced"/>
</dbReference>
<keyword evidence="2" id="KW-0732">Signal</keyword>
<feature type="chain" id="PRO_5036895576" evidence="2">
    <location>
        <begin position="27"/>
        <end position="267"/>
    </location>
</feature>
<keyword evidence="1" id="KW-1133">Transmembrane helix</keyword>
<organism evidence="3 4">
    <name type="scientific">Romanomermis culicivorax</name>
    <name type="common">Nematode worm</name>
    <dbReference type="NCBI Taxonomy" id="13658"/>
    <lineage>
        <taxon>Eukaryota</taxon>
        <taxon>Metazoa</taxon>
        <taxon>Ecdysozoa</taxon>
        <taxon>Nematoda</taxon>
        <taxon>Enoplea</taxon>
        <taxon>Dorylaimia</taxon>
        <taxon>Mermithida</taxon>
        <taxon>Mermithoidea</taxon>
        <taxon>Mermithidae</taxon>
        <taxon>Romanomermis</taxon>
    </lineage>
</organism>
<accession>A0A915ILF8</accession>